<keyword evidence="3" id="KW-0812">Transmembrane</keyword>
<evidence type="ECO:0000256" key="5">
    <source>
        <dbReference type="ARBA" id="ARBA00023136"/>
    </source>
</evidence>
<evidence type="ECO:0000256" key="4">
    <source>
        <dbReference type="ARBA" id="ARBA00022989"/>
    </source>
</evidence>
<evidence type="ECO:0000256" key="1">
    <source>
        <dbReference type="ARBA" id="ARBA00004370"/>
    </source>
</evidence>
<comment type="similarity">
    <text evidence="2">Belongs to the ODR-4 family.</text>
</comment>
<dbReference type="GO" id="GO:0016020">
    <property type="term" value="C:membrane"/>
    <property type="evidence" value="ECO:0007669"/>
    <property type="project" value="UniProtKB-SubCell"/>
</dbReference>
<reference evidence="6" key="1">
    <citation type="submission" date="2020-11" db="EMBL/GenBank/DDBJ databases">
        <authorList>
            <person name="Tran Van P."/>
        </authorList>
    </citation>
    <scope>NUCLEOTIDE SEQUENCE</scope>
</reference>
<dbReference type="Pfam" id="PF14778">
    <property type="entry name" value="ODR4-like"/>
    <property type="match status" value="1"/>
</dbReference>
<accession>A0A7R8VIG5</accession>
<organism evidence="6">
    <name type="scientific">Timema douglasi</name>
    <name type="common">Walking stick</name>
    <dbReference type="NCBI Taxonomy" id="61478"/>
    <lineage>
        <taxon>Eukaryota</taxon>
        <taxon>Metazoa</taxon>
        <taxon>Ecdysozoa</taxon>
        <taxon>Arthropoda</taxon>
        <taxon>Hexapoda</taxon>
        <taxon>Insecta</taxon>
        <taxon>Pterygota</taxon>
        <taxon>Neoptera</taxon>
        <taxon>Polyneoptera</taxon>
        <taxon>Phasmatodea</taxon>
        <taxon>Timematodea</taxon>
        <taxon>Timematoidea</taxon>
        <taxon>Timematidae</taxon>
        <taxon>Timema</taxon>
    </lineage>
</organism>
<protein>
    <submittedName>
        <fullName evidence="6">Uncharacterized protein</fullName>
    </submittedName>
</protein>
<keyword evidence="5" id="KW-0472">Membrane</keyword>
<proteinExistence type="inferred from homology"/>
<gene>
    <name evidence="6" type="ORF">TDIB3V08_LOCUS3992</name>
</gene>
<dbReference type="AlphaFoldDB" id="A0A7R8VIG5"/>
<name>A0A7R8VIG5_TIMDO</name>
<dbReference type="PANTHER" id="PTHR33966">
    <property type="entry name" value="PROTEIN ODR-4 HOMOLOG"/>
    <property type="match status" value="1"/>
</dbReference>
<evidence type="ECO:0000256" key="2">
    <source>
        <dbReference type="ARBA" id="ARBA00010131"/>
    </source>
</evidence>
<dbReference type="EMBL" id="OA565782">
    <property type="protein sequence ID" value="CAD7197690.1"/>
    <property type="molecule type" value="Genomic_DNA"/>
</dbReference>
<comment type="subcellular location">
    <subcellularLocation>
        <location evidence="1">Membrane</location>
    </subcellularLocation>
</comment>
<dbReference type="GO" id="GO:0008104">
    <property type="term" value="P:intracellular protein localization"/>
    <property type="evidence" value="ECO:0007669"/>
    <property type="project" value="TreeGrafter"/>
</dbReference>
<sequence>MEPLILGTACLSETVVARCVVLNSFPLDRLLKSRPCRHEKVFMTSLYKSIANVTFLFDEQKKDGSFPIKDLQVPAKKKEYKYQQKPSNSAREYTATIILHEDNEQEGLKIVSAEAELWFKGSVVSQVIIHSDAVVKEAEEASGWAVKSDILRTLSRRLDMHWHSLVEEDINSFEGEKMVHEPPRRVLFPLCDNSITFSDHLFPGEDVEENVDLINSTFNVHLDIADVQEDLEQHDKTRALKVVRSPNRVRCQPCWLNHSPKQMSSVEHELSARRRAYSELPRTVMVYRLKCMWTSGDCSGTFTPFLPVALRAPRTHDFLRIHNSWSPECDHALHSGLSRIVCLTLTLKVGLVEGIACLTLTLKGISLAFTTKTATVLVPIGVINCQIKSLRRLPMKMGTITALLKLLHPLYIQTGNIRWRTSKLPTTKCTTSSATSRSVVFVTRTSADRGAAIQRKQLPKYLSRRPAASHLPSPSNTWFPLLSRTFAKLSLAALPQHRTLLLTTDVERES</sequence>
<evidence type="ECO:0000313" key="6">
    <source>
        <dbReference type="EMBL" id="CAD7197690.1"/>
    </source>
</evidence>
<dbReference type="PANTHER" id="PTHR33966:SF1">
    <property type="entry name" value="PROTEIN ODR-4 HOMOLOG"/>
    <property type="match status" value="1"/>
</dbReference>
<dbReference type="InterPro" id="IPR029454">
    <property type="entry name" value="ODR-4-like"/>
</dbReference>
<keyword evidence="4" id="KW-1133">Transmembrane helix</keyword>
<dbReference type="GO" id="GO:0012505">
    <property type="term" value="C:endomembrane system"/>
    <property type="evidence" value="ECO:0007669"/>
    <property type="project" value="TreeGrafter"/>
</dbReference>
<evidence type="ECO:0000256" key="3">
    <source>
        <dbReference type="ARBA" id="ARBA00022692"/>
    </source>
</evidence>